<protein>
    <submittedName>
        <fullName evidence="2">Methyltransferase family protein</fullName>
    </submittedName>
</protein>
<dbReference type="InterPro" id="IPR050508">
    <property type="entry name" value="Methyltransf_Superfamily"/>
</dbReference>
<organism evidence="2 3">
    <name type="scientific">Kitasatospora viridis</name>
    <dbReference type="NCBI Taxonomy" id="281105"/>
    <lineage>
        <taxon>Bacteria</taxon>
        <taxon>Bacillati</taxon>
        <taxon>Actinomycetota</taxon>
        <taxon>Actinomycetes</taxon>
        <taxon>Kitasatosporales</taxon>
        <taxon>Streptomycetaceae</taxon>
        <taxon>Kitasatospora</taxon>
    </lineage>
</organism>
<dbReference type="GO" id="GO:0032259">
    <property type="term" value="P:methylation"/>
    <property type="evidence" value="ECO:0007669"/>
    <property type="project" value="UniProtKB-KW"/>
</dbReference>
<dbReference type="Proteomes" id="UP000317940">
    <property type="component" value="Unassembled WGS sequence"/>
</dbReference>
<dbReference type="SUPFAM" id="SSF53335">
    <property type="entry name" value="S-adenosyl-L-methionine-dependent methyltransferases"/>
    <property type="match status" value="1"/>
</dbReference>
<dbReference type="OrthoDB" id="3636702at2"/>
<comment type="caution">
    <text evidence="2">The sequence shown here is derived from an EMBL/GenBank/DDBJ whole genome shotgun (WGS) entry which is preliminary data.</text>
</comment>
<dbReference type="Pfam" id="PF08241">
    <property type="entry name" value="Methyltransf_11"/>
    <property type="match status" value="1"/>
</dbReference>
<reference evidence="2 3" key="1">
    <citation type="submission" date="2019-06" db="EMBL/GenBank/DDBJ databases">
        <title>Sequencing the genomes of 1000 actinobacteria strains.</title>
        <authorList>
            <person name="Klenk H.-P."/>
        </authorList>
    </citation>
    <scope>NUCLEOTIDE SEQUENCE [LARGE SCALE GENOMIC DNA]</scope>
    <source>
        <strain evidence="2 3">DSM 44826</strain>
    </source>
</reference>
<proteinExistence type="predicted"/>
<keyword evidence="2" id="KW-0808">Transferase</keyword>
<keyword evidence="3" id="KW-1185">Reference proteome</keyword>
<dbReference type="EMBL" id="VIWT01000006">
    <property type="protein sequence ID" value="TWF73207.1"/>
    <property type="molecule type" value="Genomic_DNA"/>
</dbReference>
<accession>A0A561SED6</accession>
<evidence type="ECO:0000313" key="3">
    <source>
        <dbReference type="Proteomes" id="UP000317940"/>
    </source>
</evidence>
<evidence type="ECO:0000313" key="2">
    <source>
        <dbReference type="EMBL" id="TWF73207.1"/>
    </source>
</evidence>
<dbReference type="CDD" id="cd02440">
    <property type="entry name" value="AdoMet_MTases"/>
    <property type="match status" value="1"/>
</dbReference>
<dbReference type="InterPro" id="IPR029063">
    <property type="entry name" value="SAM-dependent_MTases_sf"/>
</dbReference>
<dbReference type="GO" id="GO:0008757">
    <property type="term" value="F:S-adenosylmethionine-dependent methyltransferase activity"/>
    <property type="evidence" value="ECO:0007669"/>
    <property type="project" value="InterPro"/>
</dbReference>
<dbReference type="Gene3D" id="3.40.50.150">
    <property type="entry name" value="Vaccinia Virus protein VP39"/>
    <property type="match status" value="1"/>
</dbReference>
<sequence>MTDPRPTSAFHAANADPAVTGRLVAALDSQAANAGVRRLREWAHARLAARPGERALDVGAGTGSETQVLAAAVAPGGSALGIEPNAGLREVAERRAAEAGSSAGFRDGDALALPLGDGEADLVRCERVLQHLTDPARAVAEIARVLRPGGRVALLDTDWHTLLLHPVEPAVGAALATVTRATAATPDAGRRLTQWLTGAGLTVDQAGADVLLHDPRAVTWPIVKGLGQAAVARDLITEEQRDRLYADLAAAAEQGAFHLSVTMFAVVAHRPE</sequence>
<name>A0A561SED6_9ACTN</name>
<evidence type="ECO:0000259" key="1">
    <source>
        <dbReference type="Pfam" id="PF08241"/>
    </source>
</evidence>
<dbReference type="PANTHER" id="PTHR42912:SF93">
    <property type="entry name" value="N6-ADENOSINE-METHYLTRANSFERASE TMT1A"/>
    <property type="match status" value="1"/>
</dbReference>
<gene>
    <name evidence="2" type="ORF">FHX73_16358</name>
</gene>
<dbReference type="InterPro" id="IPR013216">
    <property type="entry name" value="Methyltransf_11"/>
</dbReference>
<dbReference type="PANTHER" id="PTHR42912">
    <property type="entry name" value="METHYLTRANSFERASE"/>
    <property type="match status" value="1"/>
</dbReference>
<keyword evidence="2" id="KW-0489">Methyltransferase</keyword>
<feature type="domain" description="Methyltransferase type 11" evidence="1">
    <location>
        <begin position="56"/>
        <end position="153"/>
    </location>
</feature>
<dbReference type="RefSeq" id="WP_145911166.1">
    <property type="nucleotide sequence ID" value="NZ_BAAAMZ010000005.1"/>
</dbReference>
<dbReference type="AlphaFoldDB" id="A0A561SED6"/>